<dbReference type="GO" id="GO:0008654">
    <property type="term" value="P:phospholipid biosynthetic process"/>
    <property type="evidence" value="ECO:0007669"/>
    <property type="project" value="UniProtKB-UniRule"/>
</dbReference>
<evidence type="ECO:0000256" key="2">
    <source>
        <dbReference type="ARBA" id="ARBA00022516"/>
    </source>
</evidence>
<evidence type="ECO:0000313" key="12">
    <source>
        <dbReference type="Proteomes" id="UP000247150"/>
    </source>
</evidence>
<feature type="transmembrane region" description="Helical" evidence="10">
    <location>
        <begin position="84"/>
        <end position="101"/>
    </location>
</feature>
<evidence type="ECO:0000256" key="9">
    <source>
        <dbReference type="ARBA" id="ARBA00023264"/>
    </source>
</evidence>
<evidence type="ECO:0000256" key="6">
    <source>
        <dbReference type="ARBA" id="ARBA00023098"/>
    </source>
</evidence>
<dbReference type="OrthoDB" id="9777124at2"/>
<dbReference type="RefSeq" id="WP_110063164.1">
    <property type="nucleotide sequence ID" value="NZ_QGTW01000001.1"/>
</dbReference>
<feature type="transmembrane region" description="Helical" evidence="10">
    <location>
        <begin position="113"/>
        <end position="139"/>
    </location>
</feature>
<evidence type="ECO:0000256" key="1">
    <source>
        <dbReference type="ARBA" id="ARBA00022475"/>
    </source>
</evidence>
<gene>
    <name evidence="10" type="primary">plsY</name>
    <name evidence="11" type="ORF">DFO73_101465</name>
</gene>
<protein>
    <recommendedName>
        <fullName evidence="10">Glycerol-3-phosphate acyltransferase</fullName>
    </recommendedName>
    <alternativeName>
        <fullName evidence="10">Acyl-PO4 G3P acyltransferase</fullName>
    </alternativeName>
    <alternativeName>
        <fullName evidence="10">Acyl-phosphate--glycerol-3-phosphate acyltransferase</fullName>
    </alternativeName>
    <alternativeName>
        <fullName evidence="10">G3P acyltransferase</fullName>
        <shortName evidence="10">GPAT</shortName>
        <ecNumber evidence="10">2.3.1.275</ecNumber>
    </alternativeName>
    <alternativeName>
        <fullName evidence="10">Lysophosphatidic acid synthase</fullName>
        <shortName evidence="10">LPA synthase</shortName>
    </alternativeName>
</protein>
<proteinExistence type="inferred from homology"/>
<evidence type="ECO:0000256" key="3">
    <source>
        <dbReference type="ARBA" id="ARBA00022679"/>
    </source>
</evidence>
<sequence>MNESMIVFLIIIVSYSLGSMTGAYYVVKFLSKLDIRYMGSGNVGATNAGRALGRKGFLLTLAVDAGKVWLALSFASFISNGQDLYLILSALFLLIGHLFPIQLRFHGGKGVVVYLASALFLEPISIAVFGIIMGAAYIIFRKYTAAGFISMASIPISVWLMDHSFMKPAGLLLLFIIVLFSHTKFFSRHVHSIGGKP</sequence>
<evidence type="ECO:0000256" key="5">
    <source>
        <dbReference type="ARBA" id="ARBA00022989"/>
    </source>
</evidence>
<evidence type="ECO:0000256" key="4">
    <source>
        <dbReference type="ARBA" id="ARBA00022692"/>
    </source>
</evidence>
<comment type="caution">
    <text evidence="11">The sequence shown here is derived from an EMBL/GenBank/DDBJ whole genome shotgun (WGS) entry which is preliminary data.</text>
</comment>
<keyword evidence="2 10" id="KW-0444">Lipid biosynthesis</keyword>
<organism evidence="11 12">
    <name type="scientific">Cytobacillus oceanisediminis</name>
    <dbReference type="NCBI Taxonomy" id="665099"/>
    <lineage>
        <taxon>Bacteria</taxon>
        <taxon>Bacillati</taxon>
        <taxon>Bacillota</taxon>
        <taxon>Bacilli</taxon>
        <taxon>Bacillales</taxon>
        <taxon>Bacillaceae</taxon>
        <taxon>Cytobacillus</taxon>
    </lineage>
</organism>
<dbReference type="AlphaFoldDB" id="A0A2V3A5C1"/>
<keyword evidence="9 10" id="KW-1208">Phospholipid metabolism</keyword>
<feature type="transmembrane region" description="Helical" evidence="10">
    <location>
        <begin position="169"/>
        <end position="187"/>
    </location>
</feature>
<keyword evidence="5 10" id="KW-1133">Transmembrane helix</keyword>
<evidence type="ECO:0000256" key="7">
    <source>
        <dbReference type="ARBA" id="ARBA00023136"/>
    </source>
</evidence>
<evidence type="ECO:0000313" key="11">
    <source>
        <dbReference type="EMBL" id="PWW32202.1"/>
    </source>
</evidence>
<comment type="pathway">
    <text evidence="10">Lipid metabolism; phospholipid metabolism.</text>
</comment>
<reference evidence="11 12" key="1">
    <citation type="submission" date="2018-05" db="EMBL/GenBank/DDBJ databases">
        <title>Freshwater and sediment microbial communities from various areas in North America, analyzing microbe dynamics in response to fracking.</title>
        <authorList>
            <person name="Lamendella R."/>
        </authorList>
    </citation>
    <scope>NUCLEOTIDE SEQUENCE [LARGE SCALE GENOMIC DNA]</scope>
    <source>
        <strain evidence="11 12">15_TX</strain>
    </source>
</reference>
<feature type="transmembrane region" description="Helical" evidence="10">
    <location>
        <begin position="145"/>
        <end position="162"/>
    </location>
</feature>
<keyword evidence="7 10" id="KW-0472">Membrane</keyword>
<comment type="subcellular location">
    <subcellularLocation>
        <location evidence="10">Cell membrane</location>
        <topology evidence="10">Multi-pass membrane protein</topology>
    </subcellularLocation>
</comment>
<comment type="subunit">
    <text evidence="10">Probably interacts with PlsX.</text>
</comment>
<keyword evidence="4 10" id="KW-0812">Transmembrane</keyword>
<keyword evidence="6 10" id="KW-0443">Lipid metabolism</keyword>
<feature type="transmembrane region" description="Helical" evidence="10">
    <location>
        <begin position="6"/>
        <end position="27"/>
    </location>
</feature>
<dbReference type="UniPathway" id="UPA00085"/>
<comment type="function">
    <text evidence="10">Catalyzes the transfer of an acyl group from acyl-phosphate (acyl-PO(4)) to glycerol-3-phosphate (G3P) to form lysophosphatidic acid (LPA). This enzyme utilizes acyl-phosphate as fatty acyl donor, but not acyl-CoA or acyl-ACP.</text>
</comment>
<evidence type="ECO:0000256" key="8">
    <source>
        <dbReference type="ARBA" id="ARBA00023209"/>
    </source>
</evidence>
<dbReference type="PANTHER" id="PTHR30309:SF0">
    <property type="entry name" value="GLYCEROL-3-PHOSPHATE ACYLTRANSFERASE-RELATED"/>
    <property type="match status" value="1"/>
</dbReference>
<comment type="similarity">
    <text evidence="10">Belongs to the PlsY family.</text>
</comment>
<dbReference type="SMART" id="SM01207">
    <property type="entry name" value="G3P_acyltransf"/>
    <property type="match status" value="1"/>
</dbReference>
<dbReference type="Proteomes" id="UP000247150">
    <property type="component" value="Unassembled WGS sequence"/>
</dbReference>
<keyword evidence="1 10" id="KW-1003">Cell membrane</keyword>
<dbReference type="PANTHER" id="PTHR30309">
    <property type="entry name" value="INNER MEMBRANE PROTEIN YGIH"/>
    <property type="match status" value="1"/>
</dbReference>
<evidence type="ECO:0000256" key="10">
    <source>
        <dbReference type="HAMAP-Rule" id="MF_01043"/>
    </source>
</evidence>
<keyword evidence="3 10" id="KW-0808">Transferase</keyword>
<dbReference type="InterPro" id="IPR003811">
    <property type="entry name" value="G3P_acylTferase_PlsY"/>
</dbReference>
<keyword evidence="11" id="KW-0012">Acyltransferase</keyword>
<accession>A0A2V3A5C1</accession>
<dbReference type="EC" id="2.3.1.275" evidence="10"/>
<dbReference type="HAMAP" id="MF_01043">
    <property type="entry name" value="PlsY"/>
    <property type="match status" value="1"/>
</dbReference>
<comment type="catalytic activity">
    <reaction evidence="10">
        <text>an acyl phosphate + sn-glycerol 3-phosphate = a 1-acyl-sn-glycero-3-phosphate + phosphate</text>
        <dbReference type="Rhea" id="RHEA:34075"/>
        <dbReference type="ChEBI" id="CHEBI:43474"/>
        <dbReference type="ChEBI" id="CHEBI:57597"/>
        <dbReference type="ChEBI" id="CHEBI:57970"/>
        <dbReference type="ChEBI" id="CHEBI:59918"/>
        <dbReference type="EC" id="2.3.1.275"/>
    </reaction>
</comment>
<dbReference type="Pfam" id="PF02660">
    <property type="entry name" value="G3P_acyltransf"/>
    <property type="match status" value="1"/>
</dbReference>
<dbReference type="GO" id="GO:0043772">
    <property type="term" value="F:acyl-phosphate glycerol-3-phosphate acyltransferase activity"/>
    <property type="evidence" value="ECO:0007669"/>
    <property type="project" value="UniProtKB-UniRule"/>
</dbReference>
<name>A0A2V3A5C1_9BACI</name>
<dbReference type="EMBL" id="QGTW01000001">
    <property type="protein sequence ID" value="PWW32202.1"/>
    <property type="molecule type" value="Genomic_DNA"/>
</dbReference>
<keyword evidence="8 10" id="KW-0594">Phospholipid biosynthesis</keyword>
<dbReference type="GO" id="GO:0005886">
    <property type="term" value="C:plasma membrane"/>
    <property type="evidence" value="ECO:0007669"/>
    <property type="project" value="UniProtKB-SubCell"/>
</dbReference>